<protein>
    <submittedName>
        <fullName evidence="2">Uncharacterized protein</fullName>
    </submittedName>
</protein>
<accession>A0ABR2H349</accession>
<proteinExistence type="predicted"/>
<dbReference type="EMBL" id="JAPFFF010000044">
    <property type="protein sequence ID" value="KAK8840659.1"/>
    <property type="molecule type" value="Genomic_DNA"/>
</dbReference>
<evidence type="ECO:0000313" key="3">
    <source>
        <dbReference type="Proteomes" id="UP001470230"/>
    </source>
</evidence>
<name>A0ABR2H349_9EUKA</name>
<evidence type="ECO:0000256" key="1">
    <source>
        <dbReference type="SAM" id="MobiDB-lite"/>
    </source>
</evidence>
<feature type="region of interest" description="Disordered" evidence="1">
    <location>
        <begin position="102"/>
        <end position="121"/>
    </location>
</feature>
<feature type="region of interest" description="Disordered" evidence="1">
    <location>
        <begin position="286"/>
        <end position="335"/>
    </location>
</feature>
<comment type="caution">
    <text evidence="2">The sequence shown here is derived from an EMBL/GenBank/DDBJ whole genome shotgun (WGS) entry which is preliminary data.</text>
</comment>
<organism evidence="2 3">
    <name type="scientific">Tritrichomonas musculus</name>
    <dbReference type="NCBI Taxonomy" id="1915356"/>
    <lineage>
        <taxon>Eukaryota</taxon>
        <taxon>Metamonada</taxon>
        <taxon>Parabasalia</taxon>
        <taxon>Tritrichomonadida</taxon>
        <taxon>Tritrichomonadidae</taxon>
        <taxon>Tritrichomonas</taxon>
    </lineage>
</organism>
<evidence type="ECO:0000313" key="2">
    <source>
        <dbReference type="EMBL" id="KAK8840659.1"/>
    </source>
</evidence>
<gene>
    <name evidence="2" type="ORF">M9Y10_030434</name>
</gene>
<feature type="compositionally biased region" description="Low complexity" evidence="1">
    <location>
        <begin position="321"/>
        <end position="335"/>
    </location>
</feature>
<keyword evidence="3" id="KW-1185">Reference proteome</keyword>
<dbReference type="Proteomes" id="UP001470230">
    <property type="component" value="Unassembled WGS sequence"/>
</dbReference>
<reference evidence="2 3" key="1">
    <citation type="submission" date="2024-04" db="EMBL/GenBank/DDBJ databases">
        <title>Tritrichomonas musculus Genome.</title>
        <authorList>
            <person name="Alves-Ferreira E."/>
            <person name="Grigg M."/>
            <person name="Lorenzi H."/>
            <person name="Galac M."/>
        </authorList>
    </citation>
    <scope>NUCLEOTIDE SEQUENCE [LARGE SCALE GENOMIC DNA]</scope>
    <source>
        <strain evidence="2 3">EAF2021</strain>
    </source>
</reference>
<sequence>MYKTSELQFKAKLYDGINDDIIEKYVSKLSQKLKQNSIKVEPQYFYEIHWYSKCCFYEDYRNNTLEPLVYTCLSPEEQEEEDRRKEQERIEKEEQERLIREEQEKQDKKRRIREERERKKQEEINKIEAEKERKRKLQRLHDIENAPRMNKLTGKMYYPNNEFEEVDVDNGRCIAFVRKRKNVEINTDLHDFPNEQTELDLDLNLSPNQTIVFNPNKYRKTAKLATSSREVIAKEVIAKINQPNKPVIAVKPPKQTRPKMKNIQPKSTKLLRERIEATKNKNRVDIATSPTSSHDNDSFIFEEEEEEVTANSREAVPDNENNNQQQTQTKNLRQNKTYIPAPPTMKILSEEEIRRRNILLHKLN</sequence>